<dbReference type="InterPro" id="IPR029058">
    <property type="entry name" value="AB_hydrolase_fold"/>
</dbReference>
<organism evidence="1 2">
    <name type="scientific">Lasiodiplodia theobromae</name>
    <dbReference type="NCBI Taxonomy" id="45133"/>
    <lineage>
        <taxon>Eukaryota</taxon>
        <taxon>Fungi</taxon>
        <taxon>Dikarya</taxon>
        <taxon>Ascomycota</taxon>
        <taxon>Pezizomycotina</taxon>
        <taxon>Dothideomycetes</taxon>
        <taxon>Dothideomycetes incertae sedis</taxon>
        <taxon>Botryosphaeriales</taxon>
        <taxon>Botryosphaeriaceae</taxon>
        <taxon>Lasiodiplodia</taxon>
    </lineage>
</organism>
<dbReference type="OrthoDB" id="17560at2759"/>
<protein>
    <recommendedName>
        <fullName evidence="3">Dienelactone hydrolase domain-containing protein</fullName>
    </recommendedName>
</protein>
<evidence type="ECO:0000313" key="2">
    <source>
        <dbReference type="Proteomes" id="UP000325902"/>
    </source>
</evidence>
<gene>
    <name evidence="1" type="ORF">DBV05_g4119</name>
</gene>
<evidence type="ECO:0008006" key="3">
    <source>
        <dbReference type="Google" id="ProtNLM"/>
    </source>
</evidence>
<dbReference type="AlphaFoldDB" id="A0A5N5DHJ7"/>
<sequence>MRVPADVETVRLLLSVAAAGFDARFPREQVDVARGILERKGREDGEGAKHEVVWYEGCHHGWAIRGNKENEVEGRKGLEAEEQALRWFEARFAEVRARSVE</sequence>
<dbReference type="Gene3D" id="3.40.50.1820">
    <property type="entry name" value="alpha/beta hydrolase"/>
    <property type="match status" value="1"/>
</dbReference>
<proteinExistence type="predicted"/>
<reference evidence="1 2" key="1">
    <citation type="journal article" date="2019" name="Sci. Rep.">
        <title>A multi-omics analysis of the grapevine pathogen Lasiodiplodia theobromae reveals that temperature affects the expression of virulence- and pathogenicity-related genes.</title>
        <authorList>
            <person name="Felix C."/>
            <person name="Meneses R."/>
            <person name="Goncalves M.F.M."/>
            <person name="Tilleman L."/>
            <person name="Duarte A.S."/>
            <person name="Jorrin-Novo J.V."/>
            <person name="Van de Peer Y."/>
            <person name="Deforce D."/>
            <person name="Van Nieuwerburgh F."/>
            <person name="Esteves A.C."/>
            <person name="Alves A."/>
        </authorList>
    </citation>
    <scope>NUCLEOTIDE SEQUENCE [LARGE SCALE GENOMIC DNA]</scope>
    <source>
        <strain evidence="1 2">LA-SOL3</strain>
    </source>
</reference>
<accession>A0A5N5DHJ7</accession>
<evidence type="ECO:0000313" key="1">
    <source>
        <dbReference type="EMBL" id="KAB2577343.1"/>
    </source>
</evidence>
<dbReference type="Proteomes" id="UP000325902">
    <property type="component" value="Unassembled WGS sequence"/>
</dbReference>
<comment type="caution">
    <text evidence="1">The sequence shown here is derived from an EMBL/GenBank/DDBJ whole genome shotgun (WGS) entry which is preliminary data.</text>
</comment>
<name>A0A5N5DHJ7_9PEZI</name>
<keyword evidence="2" id="KW-1185">Reference proteome</keyword>
<dbReference type="EMBL" id="VCHE01000018">
    <property type="protein sequence ID" value="KAB2577343.1"/>
    <property type="molecule type" value="Genomic_DNA"/>
</dbReference>